<keyword evidence="1" id="KW-0812">Transmembrane</keyword>
<keyword evidence="1" id="KW-1133">Transmembrane helix</keyword>
<feature type="transmembrane region" description="Helical" evidence="1">
    <location>
        <begin position="43"/>
        <end position="62"/>
    </location>
</feature>
<sequence>MRFNSKTIKIGLISGAIHGLIFALGMAGFDYADKQPFHLNQFLFYFITFGIIMGLTAVYTNTKKKNNVSRF</sequence>
<dbReference type="AlphaFoldDB" id="A0A5D0R551"/>
<dbReference type="OrthoDB" id="1376435at2"/>
<dbReference type="Proteomes" id="UP000323720">
    <property type="component" value="Unassembled WGS sequence"/>
</dbReference>
<name>A0A5D0R551_9FLAO</name>
<keyword evidence="3" id="KW-1185">Reference proteome</keyword>
<accession>A0A5D0R551</accession>
<protein>
    <submittedName>
        <fullName evidence="2">Uncharacterized protein</fullName>
    </submittedName>
</protein>
<evidence type="ECO:0000313" key="3">
    <source>
        <dbReference type="Proteomes" id="UP000323720"/>
    </source>
</evidence>
<evidence type="ECO:0000256" key="1">
    <source>
        <dbReference type="SAM" id="Phobius"/>
    </source>
</evidence>
<keyword evidence="1" id="KW-0472">Membrane</keyword>
<gene>
    <name evidence="2" type="ORF">ES674_11370</name>
</gene>
<comment type="caution">
    <text evidence="2">The sequence shown here is derived from an EMBL/GenBank/DDBJ whole genome shotgun (WGS) entry which is preliminary data.</text>
</comment>
<reference evidence="2 3" key="1">
    <citation type="submission" date="2019-08" db="EMBL/GenBank/DDBJ databases">
        <title>Genomes of Antarctic Bizionia species.</title>
        <authorList>
            <person name="Bowman J.P."/>
        </authorList>
    </citation>
    <scope>NUCLEOTIDE SEQUENCE [LARGE SCALE GENOMIC DNA]</scope>
    <source>
        <strain evidence="2 3">ADA-4</strain>
    </source>
</reference>
<dbReference type="EMBL" id="VSKK01000003">
    <property type="protein sequence ID" value="TYB76189.1"/>
    <property type="molecule type" value="Genomic_DNA"/>
</dbReference>
<evidence type="ECO:0000313" key="2">
    <source>
        <dbReference type="EMBL" id="TYB76189.1"/>
    </source>
</evidence>
<organism evidence="2 3">
    <name type="scientific">Bizionia myxarmorum</name>
    <dbReference type="NCBI Taxonomy" id="291186"/>
    <lineage>
        <taxon>Bacteria</taxon>
        <taxon>Pseudomonadati</taxon>
        <taxon>Bacteroidota</taxon>
        <taxon>Flavobacteriia</taxon>
        <taxon>Flavobacteriales</taxon>
        <taxon>Flavobacteriaceae</taxon>
        <taxon>Bizionia</taxon>
    </lineage>
</organism>
<feature type="transmembrane region" description="Helical" evidence="1">
    <location>
        <begin position="12"/>
        <end position="31"/>
    </location>
</feature>
<proteinExistence type="predicted"/>
<dbReference type="RefSeq" id="WP_148404168.1">
    <property type="nucleotide sequence ID" value="NZ_VSKK01000003.1"/>
</dbReference>